<protein>
    <submittedName>
        <fullName evidence="4">Exosortase-associated EpsI family protein</fullName>
    </submittedName>
</protein>
<dbReference type="InterPro" id="IPR014263">
    <property type="entry name" value="Methanolan_biosynth_EpsI"/>
</dbReference>
<dbReference type="EMBL" id="JASCXX010000012">
    <property type="protein sequence ID" value="MDI6449680.1"/>
    <property type="molecule type" value="Genomic_DNA"/>
</dbReference>
<reference evidence="4" key="1">
    <citation type="submission" date="2023-05" db="EMBL/GenBank/DDBJ databases">
        <title>Anaerotaeda fermentans gen. nov., sp. nov., a novel anaerobic planctomycete of the new family within the order Sedimentisphaerales isolated from Taman Peninsula, Russia.</title>
        <authorList>
            <person name="Khomyakova M.A."/>
            <person name="Merkel A.Y."/>
            <person name="Slobodkin A.I."/>
        </authorList>
    </citation>
    <scope>NUCLEOTIDE SEQUENCE</scope>
    <source>
        <strain evidence="4">M17dextr</strain>
    </source>
</reference>
<name>A0AAW6TYI2_9BACT</name>
<evidence type="ECO:0000256" key="2">
    <source>
        <dbReference type="SAM" id="Phobius"/>
    </source>
</evidence>
<keyword evidence="2" id="KW-0812">Transmembrane</keyword>
<gene>
    <name evidence="4" type="ORF">QJ522_11545</name>
</gene>
<evidence type="ECO:0000313" key="4">
    <source>
        <dbReference type="EMBL" id="MDI6449680.1"/>
    </source>
</evidence>
<organism evidence="4 5">
    <name type="scientific">Anaerobaca lacustris</name>
    <dbReference type="NCBI Taxonomy" id="3044600"/>
    <lineage>
        <taxon>Bacteria</taxon>
        <taxon>Pseudomonadati</taxon>
        <taxon>Planctomycetota</taxon>
        <taxon>Phycisphaerae</taxon>
        <taxon>Sedimentisphaerales</taxon>
        <taxon>Anaerobacaceae</taxon>
        <taxon>Anaerobaca</taxon>
    </lineage>
</organism>
<accession>A0AAW6TYI2</accession>
<sequence length="270" mass="29839">MYIERRSVETEGPDTSCRPDCRRSRCGAVAIWSAGAIAVLLLVAGGIVYRIGAARWGEPPLIPPPVSLAEIPIEADGWMGESREIPSVTEDYMRSNFADDYISRRYVNEEQRAWADAYVVYCSSRPAGILGHQPMVCFPAHGWVHDGTSTSDFLTRSGRRVPCLVHQFRKQASSHQRIVVLSFYVLNGQITLRETDFSGFFGRRPNIAGNPARYVAQVQISSSLEHSARSLAVDLADSILAILPDQHGQVRWPPSQPDSSQADGVAERGR</sequence>
<evidence type="ECO:0000259" key="3">
    <source>
        <dbReference type="Pfam" id="PF11984"/>
    </source>
</evidence>
<comment type="caution">
    <text evidence="4">The sequence shown here is derived from an EMBL/GenBank/DDBJ whole genome shotgun (WGS) entry which is preliminary data.</text>
</comment>
<feature type="region of interest" description="Disordered" evidence="1">
    <location>
        <begin position="248"/>
        <end position="270"/>
    </location>
</feature>
<dbReference type="Proteomes" id="UP001431776">
    <property type="component" value="Unassembled WGS sequence"/>
</dbReference>
<feature type="transmembrane region" description="Helical" evidence="2">
    <location>
        <begin position="28"/>
        <end position="49"/>
    </location>
</feature>
<evidence type="ECO:0000313" key="5">
    <source>
        <dbReference type="Proteomes" id="UP001431776"/>
    </source>
</evidence>
<keyword evidence="5" id="KW-1185">Reference proteome</keyword>
<evidence type="ECO:0000256" key="1">
    <source>
        <dbReference type="SAM" id="MobiDB-lite"/>
    </source>
</evidence>
<feature type="domain" description="Methanolan biosynthesis EpsI" evidence="3">
    <location>
        <begin position="38"/>
        <end position="193"/>
    </location>
</feature>
<dbReference type="Pfam" id="PF11984">
    <property type="entry name" value="DUF3485"/>
    <property type="match status" value="1"/>
</dbReference>
<dbReference type="AlphaFoldDB" id="A0AAW6TYI2"/>
<dbReference type="RefSeq" id="WP_349245088.1">
    <property type="nucleotide sequence ID" value="NZ_JASCXX010000012.1"/>
</dbReference>
<keyword evidence="2" id="KW-1133">Transmembrane helix</keyword>
<proteinExistence type="predicted"/>
<keyword evidence="2" id="KW-0472">Membrane</keyword>